<dbReference type="EMBL" id="QYBB01000002">
    <property type="protein sequence ID" value="RYC33351.1"/>
    <property type="molecule type" value="Genomic_DNA"/>
</dbReference>
<dbReference type="OrthoDB" id="7491028at2"/>
<reference evidence="1 2" key="1">
    <citation type="submission" date="2018-12" db="EMBL/GenBank/DDBJ databases">
        <authorList>
            <person name="Grouzdev D.S."/>
            <person name="Krutkina M.S."/>
        </authorList>
    </citation>
    <scope>NUCLEOTIDE SEQUENCE [LARGE SCALE GENOMIC DNA]</scope>
    <source>
        <strain evidence="1 2">RmlP026</strain>
    </source>
</reference>
<dbReference type="Proteomes" id="UP000290759">
    <property type="component" value="Unassembled WGS sequence"/>
</dbReference>
<dbReference type="RefSeq" id="WP_129223156.1">
    <property type="nucleotide sequence ID" value="NZ_QYBB01000002.1"/>
</dbReference>
<protein>
    <submittedName>
        <fullName evidence="1">Uncharacterized protein</fullName>
    </submittedName>
</protein>
<evidence type="ECO:0000313" key="2">
    <source>
        <dbReference type="Proteomes" id="UP000290759"/>
    </source>
</evidence>
<reference evidence="1 2" key="2">
    <citation type="submission" date="2019-02" db="EMBL/GenBank/DDBJ databases">
        <title>'Lichenibacterium ramalinii' gen. nov. sp. nov., 'Lichenibacterium minor' gen. nov. sp. nov.</title>
        <authorList>
            <person name="Pankratov T."/>
        </authorList>
    </citation>
    <scope>NUCLEOTIDE SEQUENCE [LARGE SCALE GENOMIC DNA]</scope>
    <source>
        <strain evidence="1 2">RmlP026</strain>
    </source>
</reference>
<accession>A0A4Q2UDH2</accession>
<name>A0A4Q2UDH2_9HYPH</name>
<proteinExistence type="predicted"/>
<sequence length="78" mass="8395">MPLSFGAGVRDSLSNLAASLGAGKDKAAHDAFTVFDLGRGQIEAMYRGDWLARKVVDIVPYDSVRAWRAWSGHSSMPG</sequence>
<dbReference type="AlphaFoldDB" id="A0A4Q2UDH2"/>
<comment type="caution">
    <text evidence="1">The sequence shown here is derived from an EMBL/GenBank/DDBJ whole genome shotgun (WGS) entry which is preliminary data.</text>
</comment>
<organism evidence="1 2">
    <name type="scientific">Lichenibacterium minor</name>
    <dbReference type="NCBI Taxonomy" id="2316528"/>
    <lineage>
        <taxon>Bacteria</taxon>
        <taxon>Pseudomonadati</taxon>
        <taxon>Pseudomonadota</taxon>
        <taxon>Alphaproteobacteria</taxon>
        <taxon>Hyphomicrobiales</taxon>
        <taxon>Lichenihabitantaceae</taxon>
        <taxon>Lichenibacterium</taxon>
    </lineage>
</organism>
<keyword evidence="2" id="KW-1185">Reference proteome</keyword>
<evidence type="ECO:0000313" key="1">
    <source>
        <dbReference type="EMBL" id="RYC33351.1"/>
    </source>
</evidence>
<gene>
    <name evidence="1" type="ORF">D3273_02430</name>
</gene>